<dbReference type="PROSITE" id="PS50206">
    <property type="entry name" value="RHODANESE_3"/>
    <property type="match status" value="1"/>
</dbReference>
<protein>
    <submittedName>
        <fullName evidence="2">Sulfurtransferase</fullName>
    </submittedName>
</protein>
<keyword evidence="3" id="KW-1185">Reference proteome</keyword>
<dbReference type="InterPro" id="IPR050229">
    <property type="entry name" value="GlpE_sulfurtransferase"/>
</dbReference>
<dbReference type="PANTHER" id="PTHR43031:SF17">
    <property type="entry name" value="SULFURTRANSFERASE YTWF-RELATED"/>
    <property type="match status" value="1"/>
</dbReference>
<dbReference type="Proteomes" id="UP000238220">
    <property type="component" value="Unassembled WGS sequence"/>
</dbReference>
<dbReference type="EMBL" id="PSNW01000001">
    <property type="protein sequence ID" value="PPE75402.1"/>
    <property type="molecule type" value="Genomic_DNA"/>
</dbReference>
<keyword evidence="2" id="KW-0808">Transferase</keyword>
<accession>A0A2S5TKD2</accession>
<dbReference type="SMART" id="SM00450">
    <property type="entry name" value="RHOD"/>
    <property type="match status" value="1"/>
</dbReference>
<evidence type="ECO:0000313" key="3">
    <source>
        <dbReference type="Proteomes" id="UP000238220"/>
    </source>
</evidence>
<dbReference type="InterPro" id="IPR036873">
    <property type="entry name" value="Rhodanese-like_dom_sf"/>
</dbReference>
<dbReference type="Gene3D" id="3.40.250.10">
    <property type="entry name" value="Rhodanese-like domain"/>
    <property type="match status" value="1"/>
</dbReference>
<dbReference type="RefSeq" id="WP_104228368.1">
    <property type="nucleotide sequence ID" value="NZ_PSNW01000001.1"/>
</dbReference>
<proteinExistence type="predicted"/>
<dbReference type="InterPro" id="IPR001763">
    <property type="entry name" value="Rhodanese-like_dom"/>
</dbReference>
<dbReference type="GO" id="GO:0016740">
    <property type="term" value="F:transferase activity"/>
    <property type="evidence" value="ECO:0007669"/>
    <property type="project" value="UniProtKB-KW"/>
</dbReference>
<evidence type="ECO:0000313" key="2">
    <source>
        <dbReference type="EMBL" id="PPE75402.1"/>
    </source>
</evidence>
<comment type="caution">
    <text evidence="2">The sequence shown here is derived from an EMBL/GenBank/DDBJ whole genome shotgun (WGS) entry which is preliminary data.</text>
</comment>
<dbReference type="OrthoDB" id="9811849at2"/>
<dbReference type="AlphaFoldDB" id="A0A2S5TKD2"/>
<feature type="domain" description="Rhodanese" evidence="1">
    <location>
        <begin position="14"/>
        <end position="102"/>
    </location>
</feature>
<reference evidence="2 3" key="1">
    <citation type="submission" date="2018-02" db="EMBL/GenBank/DDBJ databases">
        <title>Genome sequencing of Solimonas sp. HR-BB.</title>
        <authorList>
            <person name="Lee Y."/>
            <person name="Jeon C.O."/>
        </authorList>
    </citation>
    <scope>NUCLEOTIDE SEQUENCE [LARGE SCALE GENOMIC DNA]</scope>
    <source>
        <strain evidence="2 3">HR-BB</strain>
    </source>
</reference>
<gene>
    <name evidence="2" type="ORF">C3942_00445</name>
</gene>
<dbReference type="PANTHER" id="PTHR43031">
    <property type="entry name" value="FAD-DEPENDENT OXIDOREDUCTASE"/>
    <property type="match status" value="1"/>
</dbReference>
<name>A0A2S5TKD2_9GAMM</name>
<dbReference type="Pfam" id="PF00581">
    <property type="entry name" value="Rhodanese"/>
    <property type="match status" value="1"/>
</dbReference>
<sequence length="104" mass="11241">MKILTATDLKARLDAAPLTVLDVRTDEELAIASLPGARHISMQELPARLGELNPAEPVAVICHHGVRSEMAARFLERNGFTEVYSVGGGIDAWSLDVDGSVPRY</sequence>
<dbReference type="SUPFAM" id="SSF52821">
    <property type="entry name" value="Rhodanese/Cell cycle control phosphatase"/>
    <property type="match status" value="1"/>
</dbReference>
<organism evidence="2 3">
    <name type="scientific">Solimonas fluminis</name>
    <dbReference type="NCBI Taxonomy" id="2086571"/>
    <lineage>
        <taxon>Bacteria</taxon>
        <taxon>Pseudomonadati</taxon>
        <taxon>Pseudomonadota</taxon>
        <taxon>Gammaproteobacteria</taxon>
        <taxon>Nevskiales</taxon>
        <taxon>Nevskiaceae</taxon>
        <taxon>Solimonas</taxon>
    </lineage>
</organism>
<evidence type="ECO:0000259" key="1">
    <source>
        <dbReference type="PROSITE" id="PS50206"/>
    </source>
</evidence>